<dbReference type="InterPro" id="IPR023394">
    <property type="entry name" value="Sec7_C_sf"/>
</dbReference>
<feature type="region of interest" description="Disordered" evidence="1">
    <location>
        <begin position="294"/>
        <end position="339"/>
    </location>
</feature>
<dbReference type="SUPFAM" id="SSF50729">
    <property type="entry name" value="PH domain-like"/>
    <property type="match status" value="1"/>
</dbReference>
<dbReference type="Pfam" id="PF01369">
    <property type="entry name" value="Sec7"/>
    <property type="match status" value="1"/>
</dbReference>
<dbReference type="GO" id="GO:0032012">
    <property type="term" value="P:regulation of ARF protein signal transduction"/>
    <property type="evidence" value="ECO:0007669"/>
    <property type="project" value="InterPro"/>
</dbReference>
<dbReference type="PROSITE" id="PS50190">
    <property type="entry name" value="SEC7"/>
    <property type="match status" value="1"/>
</dbReference>
<dbReference type="InterPro" id="IPR035999">
    <property type="entry name" value="Sec7_dom_sf"/>
</dbReference>
<dbReference type="InterPro" id="IPR000904">
    <property type="entry name" value="Sec7_dom"/>
</dbReference>
<feature type="region of interest" description="Disordered" evidence="1">
    <location>
        <begin position="452"/>
        <end position="518"/>
    </location>
</feature>
<feature type="compositionally biased region" description="Polar residues" evidence="1">
    <location>
        <begin position="465"/>
        <end position="477"/>
    </location>
</feature>
<dbReference type="PANTHER" id="PTHR10663:SF373">
    <property type="entry name" value="PH AND SEC7 DOMAIN-CONTAINING PROTEIN C11E3.11C"/>
    <property type="match status" value="1"/>
</dbReference>
<dbReference type="InterPro" id="IPR041681">
    <property type="entry name" value="PH_9"/>
</dbReference>
<feature type="domain" description="SEC7" evidence="3">
    <location>
        <begin position="557"/>
        <end position="749"/>
    </location>
</feature>
<feature type="region of interest" description="Disordered" evidence="1">
    <location>
        <begin position="154"/>
        <end position="182"/>
    </location>
</feature>
<feature type="region of interest" description="Disordered" evidence="1">
    <location>
        <begin position="1320"/>
        <end position="1351"/>
    </location>
</feature>
<feature type="compositionally biased region" description="Low complexity" evidence="1">
    <location>
        <begin position="198"/>
        <end position="207"/>
    </location>
</feature>
<evidence type="ECO:0000313" key="5">
    <source>
        <dbReference type="Proteomes" id="UP000789706"/>
    </source>
</evidence>
<feature type="region of interest" description="Disordered" evidence="1">
    <location>
        <begin position="866"/>
        <end position="902"/>
    </location>
</feature>
<dbReference type="Gene3D" id="1.10.1000.11">
    <property type="entry name" value="Arf Nucleotide-binding Site Opener,domain 2"/>
    <property type="match status" value="1"/>
</dbReference>
<dbReference type="PROSITE" id="PS50003">
    <property type="entry name" value="PH_DOMAIN"/>
    <property type="match status" value="1"/>
</dbReference>
<feature type="compositionally biased region" description="Low complexity" evidence="1">
    <location>
        <begin position="157"/>
        <end position="171"/>
    </location>
</feature>
<evidence type="ECO:0000259" key="2">
    <source>
        <dbReference type="PROSITE" id="PS50003"/>
    </source>
</evidence>
<evidence type="ECO:0000259" key="3">
    <source>
        <dbReference type="PROSITE" id="PS50190"/>
    </source>
</evidence>
<proteinExistence type="predicted"/>
<dbReference type="Pfam" id="PF15410">
    <property type="entry name" value="PH_9"/>
    <property type="match status" value="1"/>
</dbReference>
<feature type="domain" description="PH" evidence="2">
    <location>
        <begin position="935"/>
        <end position="1062"/>
    </location>
</feature>
<feature type="region of interest" description="Disordered" evidence="1">
    <location>
        <begin position="195"/>
        <end position="256"/>
    </location>
</feature>
<dbReference type="Gene3D" id="2.30.29.30">
    <property type="entry name" value="Pleckstrin-homology domain (PH domain)/Phosphotyrosine-binding domain (PTB)"/>
    <property type="match status" value="1"/>
</dbReference>
<feature type="compositionally biased region" description="Polar residues" evidence="1">
    <location>
        <begin position="294"/>
        <end position="318"/>
    </location>
</feature>
<dbReference type="SMART" id="SM00233">
    <property type="entry name" value="PH"/>
    <property type="match status" value="1"/>
</dbReference>
<dbReference type="SUPFAM" id="SSF48425">
    <property type="entry name" value="Sec7 domain"/>
    <property type="match status" value="1"/>
</dbReference>
<dbReference type="EMBL" id="CAJVPK010000137">
    <property type="protein sequence ID" value="CAG8457667.1"/>
    <property type="molecule type" value="Genomic_DNA"/>
</dbReference>
<feature type="region of interest" description="Disordered" evidence="1">
    <location>
        <begin position="1215"/>
        <end position="1261"/>
    </location>
</feature>
<feature type="compositionally biased region" description="Polar residues" evidence="1">
    <location>
        <begin position="172"/>
        <end position="182"/>
    </location>
</feature>
<dbReference type="InterPro" id="IPR011993">
    <property type="entry name" value="PH-like_dom_sf"/>
</dbReference>
<feature type="compositionally biased region" description="Low complexity" evidence="1">
    <location>
        <begin position="393"/>
        <end position="407"/>
    </location>
</feature>
<feature type="compositionally biased region" description="Polar residues" evidence="1">
    <location>
        <begin position="875"/>
        <end position="902"/>
    </location>
</feature>
<dbReference type="GO" id="GO:0005085">
    <property type="term" value="F:guanyl-nucleotide exchange factor activity"/>
    <property type="evidence" value="ECO:0007669"/>
    <property type="project" value="InterPro"/>
</dbReference>
<dbReference type="InterPro" id="IPR001849">
    <property type="entry name" value="PH_domain"/>
</dbReference>
<gene>
    <name evidence="4" type="ORF">DEBURN_LOCUS2503</name>
</gene>
<keyword evidence="5" id="KW-1185">Reference proteome</keyword>
<accession>A0A9N8Z0D3</accession>
<dbReference type="CDD" id="cd00171">
    <property type="entry name" value="Sec7"/>
    <property type="match status" value="1"/>
</dbReference>
<dbReference type="Proteomes" id="UP000789706">
    <property type="component" value="Unassembled WGS sequence"/>
</dbReference>
<feature type="region of interest" description="Disordered" evidence="1">
    <location>
        <begin position="49"/>
        <end position="70"/>
    </location>
</feature>
<protein>
    <submittedName>
        <fullName evidence="4">11961_t:CDS:1</fullName>
    </submittedName>
</protein>
<evidence type="ECO:0000256" key="1">
    <source>
        <dbReference type="SAM" id="MobiDB-lite"/>
    </source>
</evidence>
<feature type="compositionally biased region" description="Basic and acidic residues" evidence="1">
    <location>
        <begin position="1219"/>
        <end position="1247"/>
    </location>
</feature>
<evidence type="ECO:0000313" key="4">
    <source>
        <dbReference type="EMBL" id="CAG8457667.1"/>
    </source>
</evidence>
<dbReference type="OrthoDB" id="2157641at2759"/>
<reference evidence="4" key="1">
    <citation type="submission" date="2021-06" db="EMBL/GenBank/DDBJ databases">
        <authorList>
            <person name="Kallberg Y."/>
            <person name="Tangrot J."/>
            <person name="Rosling A."/>
        </authorList>
    </citation>
    <scope>NUCLEOTIDE SEQUENCE</scope>
    <source>
        <strain evidence="4">AZ414A</strain>
    </source>
</reference>
<feature type="region of interest" description="Disordered" evidence="1">
    <location>
        <begin position="373"/>
        <end position="438"/>
    </location>
</feature>
<sequence length="1351" mass="150432">MSRNNSRNSFIPSNRGEFEYNLTNENNLSSTNKIRDSVSSSSEISNIYSIQTNSPTTPTSPNSLSPSSLRSSKQNFFSLFKKKDNTTVNNGSTNRLSAPPQQQVVPALNHYENNYHVSQSPIGSISVPDFTALNTNTNELDEEECCDTDTIMKEQASSSGNSSNGGSINNIHDGTNGNNITMKNTMRKTSTFFKKFGNKQNPDNNNNSSTHISRSPLPEFHDSQNLSPPSISTSTSNNPLSSPTSSSPNNTPNDLSIPAQFLVSTSFHDKFSDDIFTENNNDSDDGLYKLNTNKSVPDNIGRNRSLQSSKNSLLSTGLTRVKEEDEDNNSVNSKSRKSTINKNISNKSVNMSSDDYAQFADYPISFLKTPPASPSFVKGSLSRSDSKPSLHNSKSTTSLSTPRSSLLPEETNATPKRKPLLSKSSSHGSFKGRKEEREEIFDRRTLRVNVEQRGLFIKPTRPESTETGTGSGLSPSTIPKRPDKKLPDVPKTLSTSEADVSKSRSRSPHMRQASSIASSYYETASGSTTTLHTAPPSPIIDTFIESNSNHNLPEGTPKIQVDEVFSSESPIEDNNATDLLSPSSISEKMDDDDLAYLEAKNAARRCFEEDETFINKKTIAEFLGGTKPLNSRALKFYVDNFDFTNLRLDMAFRRLCGKLFLKAETQQVDRILEAFSIRYWECNPKCVFGSAVAYSILLLNTDLHVAQVSNKMSRAQFVRNTMSAVHTQITSITIQNNNNNDAYEDDQSTITSLETNTTIGASTTARPRRSSSIKSWRSNSNLSMANLSFWSRQWETELENLLKEIYNSIKANQILQPFSVEQDKSDTSNNLNNNNNLAPGLHRSLSHLGYQNARLNTLKKGIAAANAKARKNQNGRISPSPSFTSGGSDTSAGNDNQGRSGSFQTLQTLSSFSLRHASSCETAVTSTILYLSGAPYAKEGLLFRKHFWETTNKRAKDKGWKESFVVVEKGEIRMFKFESHSSHSSSGMGGAMGGGNWMSNATLLGEVNLRHTITNALPPPGYNRSRPNVFALSMSNGGLYFFQAGTSELVDEWVSTCNYWAARMSKEPLSGGVCNMEYGWGRCLEVLNDSNGDLEDVRSVRSDPRSISSSNSFYSSDRIVIAEWKTPIPPSVSSNHDEDAQLAALKKYKIDLESELEEHKNYWEPMSRLFPLRSHNHTKAFANWEKKSQWLLYEIVKYTTYIECIENSIKLRAKRKMEKNKSKETKETEIDEKENNKSEKRENMDKDQDSEEEKEQKREEQRARARLSLKLIQRSTWTPGDGCSLNLPKELLFDDEDGNGGEENRNSLIGLEAAFTAAKNRANKSKSATYPPASKVNEDDPIINNLEEKWV</sequence>
<comment type="caution">
    <text evidence="4">The sequence shown here is derived from an EMBL/GenBank/DDBJ whole genome shotgun (WGS) entry which is preliminary data.</text>
</comment>
<feature type="compositionally biased region" description="Polar residues" evidence="1">
    <location>
        <begin position="381"/>
        <end position="392"/>
    </location>
</feature>
<feature type="compositionally biased region" description="Low complexity" evidence="1">
    <location>
        <begin position="225"/>
        <end position="256"/>
    </location>
</feature>
<organism evidence="4 5">
    <name type="scientific">Diversispora eburnea</name>
    <dbReference type="NCBI Taxonomy" id="1213867"/>
    <lineage>
        <taxon>Eukaryota</taxon>
        <taxon>Fungi</taxon>
        <taxon>Fungi incertae sedis</taxon>
        <taxon>Mucoromycota</taxon>
        <taxon>Glomeromycotina</taxon>
        <taxon>Glomeromycetes</taxon>
        <taxon>Diversisporales</taxon>
        <taxon>Diversisporaceae</taxon>
        <taxon>Diversispora</taxon>
    </lineage>
</organism>
<name>A0A9N8Z0D3_9GLOM</name>
<dbReference type="PANTHER" id="PTHR10663">
    <property type="entry name" value="GUANYL-NUCLEOTIDE EXCHANGE FACTOR"/>
    <property type="match status" value="1"/>
</dbReference>
<dbReference type="SMART" id="SM00222">
    <property type="entry name" value="Sec7"/>
    <property type="match status" value="1"/>
</dbReference>